<dbReference type="KEGG" id="loa:LOAG_15256"/>
<feature type="non-terminal residue" evidence="2">
    <location>
        <position position="1"/>
    </location>
</feature>
<accession>A0A1S0TG96</accession>
<reference evidence="2" key="1">
    <citation type="submission" date="2012-04" db="EMBL/GenBank/DDBJ databases">
        <title>The Genome Sequence of Loa loa.</title>
        <authorList>
            <consortium name="The Broad Institute Genome Sequencing Platform"/>
            <consortium name="Broad Institute Genome Sequencing Center for Infectious Disease"/>
            <person name="Nutman T.B."/>
            <person name="Fink D.L."/>
            <person name="Russ C."/>
            <person name="Young S."/>
            <person name="Zeng Q."/>
            <person name="Gargeya S."/>
            <person name="Alvarado L."/>
            <person name="Berlin A."/>
            <person name="Chapman S.B."/>
            <person name="Chen Z."/>
            <person name="Freedman E."/>
            <person name="Gellesch M."/>
            <person name="Goldberg J."/>
            <person name="Griggs A."/>
            <person name="Gujja S."/>
            <person name="Heilman E.R."/>
            <person name="Heiman D."/>
            <person name="Howarth C."/>
            <person name="Mehta T."/>
            <person name="Neiman D."/>
            <person name="Pearson M."/>
            <person name="Roberts A."/>
            <person name="Saif S."/>
            <person name="Shea T."/>
            <person name="Shenoy N."/>
            <person name="Sisk P."/>
            <person name="Stolte C."/>
            <person name="Sykes S."/>
            <person name="White J."/>
            <person name="Yandava C."/>
            <person name="Haas B."/>
            <person name="Henn M.R."/>
            <person name="Nusbaum C."/>
            <person name="Birren B."/>
        </authorList>
    </citation>
    <scope>NUCLEOTIDE SEQUENCE [LARGE SCALE GENOMIC DNA]</scope>
</reference>
<keyword evidence="1" id="KW-1133">Transmembrane helix</keyword>
<dbReference type="RefSeq" id="XP_003150795.1">
    <property type="nucleotide sequence ID" value="XM_003150747.1"/>
</dbReference>
<protein>
    <submittedName>
        <fullName evidence="2">Uncharacterized protein</fullName>
    </submittedName>
</protein>
<dbReference type="AlphaFoldDB" id="A0A1S0TG96"/>
<gene>
    <name evidence="2" type="ORF">LOAG_15256</name>
</gene>
<dbReference type="EMBL" id="JH712306">
    <property type="protein sequence ID" value="EFO13274.1"/>
    <property type="molecule type" value="Genomic_DNA"/>
</dbReference>
<organism evidence="2">
    <name type="scientific">Loa loa</name>
    <name type="common">Eye worm</name>
    <name type="synonym">Filaria loa</name>
    <dbReference type="NCBI Taxonomy" id="7209"/>
    <lineage>
        <taxon>Eukaryota</taxon>
        <taxon>Metazoa</taxon>
        <taxon>Ecdysozoa</taxon>
        <taxon>Nematoda</taxon>
        <taxon>Chromadorea</taxon>
        <taxon>Rhabditida</taxon>
        <taxon>Spirurina</taxon>
        <taxon>Spiruromorpha</taxon>
        <taxon>Filarioidea</taxon>
        <taxon>Onchocercidae</taxon>
        <taxon>Loa</taxon>
    </lineage>
</organism>
<keyword evidence="1" id="KW-0812">Transmembrane</keyword>
<dbReference type="CTD" id="9952745"/>
<dbReference type="GeneID" id="9952745"/>
<proteinExistence type="predicted"/>
<feature type="transmembrane region" description="Helical" evidence="1">
    <location>
        <begin position="6"/>
        <end position="24"/>
    </location>
</feature>
<evidence type="ECO:0000256" key="1">
    <source>
        <dbReference type="SAM" id="Phobius"/>
    </source>
</evidence>
<evidence type="ECO:0000313" key="2">
    <source>
        <dbReference type="EMBL" id="EFO13274.1"/>
    </source>
</evidence>
<sequence>NITLLWSLWSCLNSSGTFTFVILLQSFLSDSGDGLTVQLHNRHLGVAPYGSSCDKLLKKIAQPLAQVYTNVKMYGG</sequence>
<dbReference type="InParanoid" id="A0A1S0TG96"/>
<keyword evidence="1" id="KW-0472">Membrane</keyword>
<name>A0A1S0TG96_LOALO</name>